<evidence type="ECO:0000313" key="2">
    <source>
        <dbReference type="Proteomes" id="UP001467690"/>
    </source>
</evidence>
<sequence length="144" mass="16388">MKVKLDDLLLAMDFVSGGYSFDNEAFIDTETGETYLAGEAVDEELPADIYENEKYISIPSKNDLGIGKKTVIRFTLLEMPNQLDKVSAMFEQRGAYGKFKSLLQRLDLVEKWYAYEDQATEQALIDWCELNSIPLGNENRVKNS</sequence>
<evidence type="ECO:0008006" key="3">
    <source>
        <dbReference type="Google" id="ProtNLM"/>
    </source>
</evidence>
<organism evidence="1 2">
    <name type="scientific">Catenovulum sediminis</name>
    <dbReference type="NCBI Taxonomy" id="1740262"/>
    <lineage>
        <taxon>Bacteria</taxon>
        <taxon>Pseudomonadati</taxon>
        <taxon>Pseudomonadota</taxon>
        <taxon>Gammaproteobacteria</taxon>
        <taxon>Alteromonadales</taxon>
        <taxon>Alteromonadaceae</taxon>
        <taxon>Catenovulum</taxon>
    </lineage>
</organism>
<dbReference type="EMBL" id="JBELOE010000060">
    <property type="protein sequence ID" value="MER2490581.1"/>
    <property type="molecule type" value="Genomic_DNA"/>
</dbReference>
<dbReference type="RefSeq" id="WP_350400365.1">
    <property type="nucleotide sequence ID" value="NZ_JBELOE010000060.1"/>
</dbReference>
<accession>A0ABV1RCE0</accession>
<proteinExistence type="predicted"/>
<reference evidence="1 2" key="1">
    <citation type="submission" date="2024-06" db="EMBL/GenBank/DDBJ databases">
        <authorList>
            <person name="Chen R.Y."/>
        </authorList>
    </citation>
    <scope>NUCLEOTIDE SEQUENCE [LARGE SCALE GENOMIC DNA]</scope>
    <source>
        <strain evidence="1 2">D2</strain>
    </source>
</reference>
<name>A0ABV1RCE0_9ALTE</name>
<keyword evidence="2" id="KW-1185">Reference proteome</keyword>
<gene>
    <name evidence="1" type="ORF">ABS311_01610</name>
</gene>
<dbReference type="Proteomes" id="UP001467690">
    <property type="component" value="Unassembled WGS sequence"/>
</dbReference>
<protein>
    <recommendedName>
        <fullName evidence="3">DUF4265 domain-containing protein</fullName>
    </recommendedName>
</protein>
<comment type="caution">
    <text evidence="1">The sequence shown here is derived from an EMBL/GenBank/DDBJ whole genome shotgun (WGS) entry which is preliminary data.</text>
</comment>
<evidence type="ECO:0000313" key="1">
    <source>
        <dbReference type="EMBL" id="MER2490581.1"/>
    </source>
</evidence>